<dbReference type="Proteomes" id="UP000054937">
    <property type="component" value="Unassembled WGS sequence"/>
</dbReference>
<comment type="caution">
    <text evidence="1">The sequence shown here is derived from an EMBL/GenBank/DDBJ whole genome shotgun (WGS) entry which is preliminary data.</text>
</comment>
<accession>A0A0V0R5F2</accession>
<dbReference type="InParanoid" id="A0A0V0R5F2"/>
<sequence length="153" mass="18225">MASKLQNYQEPNRKNNQNPIISDIIESYENHVQIEKEKKRKLYQLILNYKQNPLEQEQLEKSKQKTTQEIEKKFQKSQANKQFVFPRNIDENDVLDSDFSDISSDFKDVTLYDLFSQNKKNEIILQKSVKYLEFIVPQTKPGKKLQHLQCLQS</sequence>
<organism evidence="1 2">
    <name type="scientific">Pseudocohnilembus persalinus</name>
    <name type="common">Ciliate</name>
    <dbReference type="NCBI Taxonomy" id="266149"/>
    <lineage>
        <taxon>Eukaryota</taxon>
        <taxon>Sar</taxon>
        <taxon>Alveolata</taxon>
        <taxon>Ciliophora</taxon>
        <taxon>Intramacronucleata</taxon>
        <taxon>Oligohymenophorea</taxon>
        <taxon>Scuticociliatia</taxon>
        <taxon>Philasterida</taxon>
        <taxon>Pseudocohnilembidae</taxon>
        <taxon>Pseudocohnilembus</taxon>
    </lineage>
</organism>
<gene>
    <name evidence="1" type="ORF">PPERSA_01632</name>
</gene>
<evidence type="ECO:0000313" key="1">
    <source>
        <dbReference type="EMBL" id="KRX09432.1"/>
    </source>
</evidence>
<name>A0A0V0R5F2_PSEPJ</name>
<dbReference type="AlphaFoldDB" id="A0A0V0R5F2"/>
<reference evidence="1 2" key="1">
    <citation type="journal article" date="2015" name="Sci. Rep.">
        <title>Genome of the facultative scuticociliatosis pathogen Pseudocohnilembus persalinus provides insight into its virulence through horizontal gene transfer.</title>
        <authorList>
            <person name="Xiong J."/>
            <person name="Wang G."/>
            <person name="Cheng J."/>
            <person name="Tian M."/>
            <person name="Pan X."/>
            <person name="Warren A."/>
            <person name="Jiang C."/>
            <person name="Yuan D."/>
            <person name="Miao W."/>
        </authorList>
    </citation>
    <scope>NUCLEOTIDE SEQUENCE [LARGE SCALE GENOMIC DNA]</scope>
    <source>
        <strain evidence="1">36N120E</strain>
    </source>
</reference>
<protein>
    <submittedName>
        <fullName evidence="1">Uncharacterized protein</fullName>
    </submittedName>
</protein>
<evidence type="ECO:0000313" key="2">
    <source>
        <dbReference type="Proteomes" id="UP000054937"/>
    </source>
</evidence>
<keyword evidence="2" id="KW-1185">Reference proteome</keyword>
<dbReference type="EMBL" id="LDAU01000050">
    <property type="protein sequence ID" value="KRX09432.1"/>
    <property type="molecule type" value="Genomic_DNA"/>
</dbReference>
<proteinExistence type="predicted"/>